<dbReference type="Proteomes" id="UP001218231">
    <property type="component" value="Chromosome"/>
</dbReference>
<feature type="domain" description="Glycosyl transferase family 1" evidence="1">
    <location>
        <begin position="209"/>
        <end position="367"/>
    </location>
</feature>
<dbReference type="PANTHER" id="PTHR45947:SF3">
    <property type="entry name" value="SULFOQUINOVOSYL TRANSFERASE SQD2"/>
    <property type="match status" value="1"/>
</dbReference>
<dbReference type="CDD" id="cd03823">
    <property type="entry name" value="GT4_ExpE7-like"/>
    <property type="match status" value="1"/>
</dbReference>
<evidence type="ECO:0000313" key="3">
    <source>
        <dbReference type="EMBL" id="WCT77371.1"/>
    </source>
</evidence>
<dbReference type="Gene3D" id="3.40.50.2000">
    <property type="entry name" value="Glycogen Phosphorylase B"/>
    <property type="match status" value="2"/>
</dbReference>
<reference evidence="3 4" key="1">
    <citation type="submission" date="2023-02" db="EMBL/GenBank/DDBJ databases">
        <title>Genome sequence of Novosphingobium humi KACC 19094.</title>
        <authorList>
            <person name="Kim S."/>
            <person name="Heo J."/>
            <person name="Kwon S.-W."/>
        </authorList>
    </citation>
    <scope>NUCLEOTIDE SEQUENCE [LARGE SCALE GENOMIC DNA]</scope>
    <source>
        <strain evidence="3 4">KACC 19094</strain>
    </source>
</reference>
<evidence type="ECO:0000313" key="4">
    <source>
        <dbReference type="Proteomes" id="UP001218231"/>
    </source>
</evidence>
<dbReference type="Pfam" id="PF00534">
    <property type="entry name" value="Glycos_transf_1"/>
    <property type="match status" value="1"/>
</dbReference>
<name>A0ABY7TVW4_9SPHN</name>
<dbReference type="InterPro" id="IPR001296">
    <property type="entry name" value="Glyco_trans_1"/>
</dbReference>
<feature type="domain" description="Glycosyltransferase subfamily 4-like N-terminal" evidence="2">
    <location>
        <begin position="2"/>
        <end position="199"/>
    </location>
</feature>
<organism evidence="3 4">
    <name type="scientific">Novosphingobium humi</name>
    <dbReference type="NCBI Taxonomy" id="2282397"/>
    <lineage>
        <taxon>Bacteria</taxon>
        <taxon>Pseudomonadati</taxon>
        <taxon>Pseudomonadota</taxon>
        <taxon>Alphaproteobacteria</taxon>
        <taxon>Sphingomonadales</taxon>
        <taxon>Sphingomonadaceae</taxon>
        <taxon>Novosphingobium</taxon>
    </lineage>
</organism>
<protein>
    <submittedName>
        <fullName evidence="3">Glycosyltransferase family 4 protein</fullName>
    </submittedName>
</protein>
<gene>
    <name evidence="3" type="ORF">PQ457_15875</name>
</gene>
<dbReference type="InterPro" id="IPR050194">
    <property type="entry name" value="Glycosyltransferase_grp1"/>
</dbReference>
<evidence type="ECO:0000259" key="2">
    <source>
        <dbReference type="Pfam" id="PF13439"/>
    </source>
</evidence>
<keyword evidence="4" id="KW-1185">Reference proteome</keyword>
<dbReference type="EMBL" id="CP117417">
    <property type="protein sequence ID" value="WCT77371.1"/>
    <property type="molecule type" value="Genomic_DNA"/>
</dbReference>
<evidence type="ECO:0000259" key="1">
    <source>
        <dbReference type="Pfam" id="PF00534"/>
    </source>
</evidence>
<proteinExistence type="predicted"/>
<dbReference type="RefSeq" id="WP_273617748.1">
    <property type="nucleotide sequence ID" value="NZ_CP117417.1"/>
</dbReference>
<accession>A0ABY7TVW4</accession>
<dbReference type="SUPFAM" id="SSF53756">
    <property type="entry name" value="UDP-Glycosyltransferase/glycogen phosphorylase"/>
    <property type="match status" value="1"/>
</dbReference>
<dbReference type="InterPro" id="IPR028098">
    <property type="entry name" value="Glyco_trans_4-like_N"/>
</dbReference>
<sequence length="493" mass="55272">MAHELARQMLAQGHEVAAFVGDLNGPGEHLAICRETRDGVQVHRINTMQQDYDPQHLNFLHPAVDQHFSAVLREFRPDVVHCHNLMGLSVRLPILAAEFGARVFVTLHDFWGFCLNNTLLRPDGRTCKDYDACRVCLPAGNDTAGARMPLRLRKGLFSLAFDHVDKFIAPSPFIARQYQKAGLDDGRIAVIPNGMDLQRFAPRERPDRPVPPVRLLYVGYLGTHKGVDILLQALALLADTDIDLEIIGTGSQEQTYRDKADQLGLTERIIWRGRQAPSDMPQNYARADVVVLPSIWEENQPVCLMEAMASGLPIVASRIGGIPDMINDGQEGLLCDPGDPYALSRALRVLIDDPDLRSAMGAKGRRRLQDMSYAGQASRLLRLFTDAAQAPVLRGPAQNLISLLGDYDGKMQKSDRERLDAAGAIQGYVIPHSWLTDRLIEKVDGFYLLDNGNWMVRIFRFICRVPLVVRRQCGRGWRRYLTKSLISNWPKRG</sequence>
<dbReference type="Pfam" id="PF13439">
    <property type="entry name" value="Glyco_transf_4"/>
    <property type="match status" value="1"/>
</dbReference>
<dbReference type="PANTHER" id="PTHR45947">
    <property type="entry name" value="SULFOQUINOVOSYL TRANSFERASE SQD2"/>
    <property type="match status" value="1"/>
</dbReference>